<dbReference type="STRING" id="1573173.A0A166LSQ4"/>
<dbReference type="EMBL" id="LFIW01002722">
    <property type="protein sequence ID" value="KZL63892.1"/>
    <property type="molecule type" value="Genomic_DNA"/>
</dbReference>
<name>A0A166LSQ4_COLIC</name>
<gene>
    <name evidence="1" type="ORF">CI238_07655</name>
</gene>
<dbReference type="AlphaFoldDB" id="A0A166LSQ4"/>
<reference evidence="1 2" key="1">
    <citation type="submission" date="2015-06" db="EMBL/GenBank/DDBJ databases">
        <title>Survival trade-offs in plant roots during colonization by closely related pathogenic and mutualistic fungi.</title>
        <authorList>
            <person name="Hacquard S."/>
            <person name="Kracher B."/>
            <person name="Hiruma K."/>
            <person name="Weinman A."/>
            <person name="Muench P."/>
            <person name="Garrido Oter R."/>
            <person name="Ver Loren van Themaat E."/>
            <person name="Dallerey J.-F."/>
            <person name="Damm U."/>
            <person name="Henrissat B."/>
            <person name="Lespinet O."/>
            <person name="Thon M."/>
            <person name="Kemen E."/>
            <person name="McHardy A.C."/>
            <person name="Schulze-Lefert P."/>
            <person name="O'Connell R.J."/>
        </authorList>
    </citation>
    <scope>NUCLEOTIDE SEQUENCE [LARGE SCALE GENOMIC DNA]</scope>
    <source>
        <strain evidence="1 2">MAFF 238704</strain>
    </source>
</reference>
<accession>A0A166LSQ4</accession>
<evidence type="ECO:0000313" key="1">
    <source>
        <dbReference type="EMBL" id="KZL63892.1"/>
    </source>
</evidence>
<keyword evidence="2" id="KW-1185">Reference proteome</keyword>
<evidence type="ECO:0000313" key="2">
    <source>
        <dbReference type="Proteomes" id="UP000076584"/>
    </source>
</evidence>
<organism evidence="1 2">
    <name type="scientific">Colletotrichum incanum</name>
    <name type="common">Soybean anthracnose fungus</name>
    <dbReference type="NCBI Taxonomy" id="1573173"/>
    <lineage>
        <taxon>Eukaryota</taxon>
        <taxon>Fungi</taxon>
        <taxon>Dikarya</taxon>
        <taxon>Ascomycota</taxon>
        <taxon>Pezizomycotina</taxon>
        <taxon>Sordariomycetes</taxon>
        <taxon>Hypocreomycetidae</taxon>
        <taxon>Glomerellales</taxon>
        <taxon>Glomerellaceae</taxon>
        <taxon>Colletotrichum</taxon>
        <taxon>Colletotrichum spaethianum species complex</taxon>
    </lineage>
</organism>
<comment type="caution">
    <text evidence="1">The sequence shown here is derived from an EMBL/GenBank/DDBJ whole genome shotgun (WGS) entry which is preliminary data.</text>
</comment>
<protein>
    <submittedName>
        <fullName evidence="1">Salicylate hydroxylase</fullName>
    </submittedName>
</protein>
<sequence>MEVEDGAVLGKLLGSLKASTGDDMKQSIPEILKLHESLHGPEQEARDAELAGVRLSPGLALTGWRWLHGDYQAELLGRDSVAEVVEAFKGWKQKNGAKLDDAA</sequence>
<proteinExistence type="predicted"/>
<dbReference type="Proteomes" id="UP000076584">
    <property type="component" value="Unassembled WGS sequence"/>
</dbReference>